<evidence type="ECO:0000313" key="3">
    <source>
        <dbReference type="Proteomes" id="UP001157418"/>
    </source>
</evidence>
<feature type="compositionally biased region" description="Basic and acidic residues" evidence="1">
    <location>
        <begin position="15"/>
        <end position="39"/>
    </location>
</feature>
<organism evidence="2 3">
    <name type="scientific">Lactuca virosa</name>
    <dbReference type="NCBI Taxonomy" id="75947"/>
    <lineage>
        <taxon>Eukaryota</taxon>
        <taxon>Viridiplantae</taxon>
        <taxon>Streptophyta</taxon>
        <taxon>Embryophyta</taxon>
        <taxon>Tracheophyta</taxon>
        <taxon>Spermatophyta</taxon>
        <taxon>Magnoliopsida</taxon>
        <taxon>eudicotyledons</taxon>
        <taxon>Gunneridae</taxon>
        <taxon>Pentapetalae</taxon>
        <taxon>asterids</taxon>
        <taxon>campanulids</taxon>
        <taxon>Asterales</taxon>
        <taxon>Asteraceae</taxon>
        <taxon>Cichorioideae</taxon>
        <taxon>Cichorieae</taxon>
        <taxon>Lactucinae</taxon>
        <taxon>Lactuca</taxon>
    </lineage>
</organism>
<evidence type="ECO:0000256" key="1">
    <source>
        <dbReference type="SAM" id="MobiDB-lite"/>
    </source>
</evidence>
<gene>
    <name evidence="2" type="ORF">LVIROSA_LOCUS21175</name>
</gene>
<feature type="compositionally biased region" description="Polar residues" evidence="1">
    <location>
        <begin position="1"/>
        <end position="11"/>
    </location>
</feature>
<feature type="non-terminal residue" evidence="2">
    <location>
        <position position="1"/>
    </location>
</feature>
<protein>
    <submittedName>
        <fullName evidence="2">Uncharacterized protein</fullName>
    </submittedName>
</protein>
<accession>A0AAU9NC56</accession>
<feature type="region of interest" description="Disordered" evidence="1">
    <location>
        <begin position="1"/>
        <end position="59"/>
    </location>
</feature>
<dbReference type="Proteomes" id="UP001157418">
    <property type="component" value="Unassembled WGS sequence"/>
</dbReference>
<comment type="caution">
    <text evidence="2">The sequence shown here is derived from an EMBL/GenBank/DDBJ whole genome shotgun (WGS) entry which is preliminary data.</text>
</comment>
<dbReference type="EMBL" id="CAKMRJ010003801">
    <property type="protein sequence ID" value="CAH1434674.1"/>
    <property type="molecule type" value="Genomic_DNA"/>
</dbReference>
<feature type="compositionally biased region" description="Polar residues" evidence="1">
    <location>
        <begin position="42"/>
        <end position="59"/>
    </location>
</feature>
<dbReference type="AlphaFoldDB" id="A0AAU9NC56"/>
<evidence type="ECO:0000313" key="2">
    <source>
        <dbReference type="EMBL" id="CAH1434674.1"/>
    </source>
</evidence>
<name>A0AAU9NC56_9ASTR</name>
<proteinExistence type="predicted"/>
<reference evidence="2 3" key="1">
    <citation type="submission" date="2022-01" db="EMBL/GenBank/DDBJ databases">
        <authorList>
            <person name="Xiong W."/>
            <person name="Schranz E."/>
        </authorList>
    </citation>
    <scope>NUCLEOTIDE SEQUENCE [LARGE SCALE GENOMIC DNA]</scope>
</reference>
<sequence length="59" mass="6878">SYPLNSFTFHMSQAAEERAPYESSEDKEKSRKRPFRPEINEEPQNATHKTGKNTCSWGF</sequence>
<keyword evidence="3" id="KW-1185">Reference proteome</keyword>